<accession>A0A8E0RNF0</accession>
<evidence type="ECO:0000256" key="1">
    <source>
        <dbReference type="SAM" id="MobiDB-lite"/>
    </source>
</evidence>
<organism evidence="2 3">
    <name type="scientific">Fasciolopsis buskii</name>
    <dbReference type="NCBI Taxonomy" id="27845"/>
    <lineage>
        <taxon>Eukaryota</taxon>
        <taxon>Metazoa</taxon>
        <taxon>Spiralia</taxon>
        <taxon>Lophotrochozoa</taxon>
        <taxon>Platyhelminthes</taxon>
        <taxon>Trematoda</taxon>
        <taxon>Digenea</taxon>
        <taxon>Plagiorchiida</taxon>
        <taxon>Echinostomata</taxon>
        <taxon>Echinostomatoidea</taxon>
        <taxon>Fasciolidae</taxon>
        <taxon>Fasciolopsis</taxon>
    </lineage>
</organism>
<protein>
    <submittedName>
        <fullName evidence="2">Uncharacterized protein</fullName>
    </submittedName>
</protein>
<dbReference type="EMBL" id="LUCM01009972">
    <property type="protein sequence ID" value="KAA0186080.1"/>
    <property type="molecule type" value="Genomic_DNA"/>
</dbReference>
<name>A0A8E0RNF0_9TREM</name>
<evidence type="ECO:0000313" key="3">
    <source>
        <dbReference type="Proteomes" id="UP000728185"/>
    </source>
</evidence>
<comment type="caution">
    <text evidence="2">The sequence shown here is derived from an EMBL/GenBank/DDBJ whole genome shotgun (WGS) entry which is preliminary data.</text>
</comment>
<proteinExistence type="predicted"/>
<gene>
    <name evidence="2" type="ORF">FBUS_08149</name>
</gene>
<keyword evidence="3" id="KW-1185">Reference proteome</keyword>
<feature type="region of interest" description="Disordered" evidence="1">
    <location>
        <begin position="91"/>
        <end position="122"/>
    </location>
</feature>
<reference evidence="2" key="1">
    <citation type="submission" date="2019-05" db="EMBL/GenBank/DDBJ databases">
        <title>Annotation for the trematode Fasciolopsis buski.</title>
        <authorList>
            <person name="Choi Y.-J."/>
        </authorList>
    </citation>
    <scope>NUCLEOTIDE SEQUENCE</scope>
    <source>
        <strain evidence="2">HT</strain>
        <tissue evidence="2">Whole worm</tissue>
    </source>
</reference>
<sequence length="135" mass="15918">MVQTNKQTNNETEQKRNKMNAYVNQLKLHPRFEQFHWARQLFADATRLSDRTLTRPDAILDDHLARVWPKRAREMTREDRIMDESNGTEFGQLNRFRRRRDACREPHSRSGHVSGTTAGIVPRKAEYLPSRTVLS</sequence>
<dbReference type="AlphaFoldDB" id="A0A8E0RNF0"/>
<dbReference type="OrthoDB" id="6288189at2759"/>
<evidence type="ECO:0000313" key="2">
    <source>
        <dbReference type="EMBL" id="KAA0186080.1"/>
    </source>
</evidence>
<dbReference type="Proteomes" id="UP000728185">
    <property type="component" value="Unassembled WGS sequence"/>
</dbReference>